<dbReference type="InterPro" id="IPR036116">
    <property type="entry name" value="FN3_sf"/>
</dbReference>
<evidence type="ECO:0000256" key="1">
    <source>
        <dbReference type="SAM" id="MobiDB-lite"/>
    </source>
</evidence>
<evidence type="ECO:0000313" key="3">
    <source>
        <dbReference type="EMBL" id="GAG27144.1"/>
    </source>
</evidence>
<dbReference type="SUPFAM" id="SSF49313">
    <property type="entry name" value="Cadherin-like"/>
    <property type="match status" value="1"/>
</dbReference>
<feature type="non-terminal residue" evidence="3">
    <location>
        <position position="1"/>
    </location>
</feature>
<dbReference type="InterPro" id="IPR015919">
    <property type="entry name" value="Cadherin-like_sf"/>
</dbReference>
<comment type="caution">
    <text evidence="3">The sequence shown here is derived from an EMBL/GenBank/DDBJ whole genome shotgun (WGS) entry which is preliminary data.</text>
</comment>
<feature type="compositionally biased region" description="Polar residues" evidence="1">
    <location>
        <begin position="34"/>
        <end position="46"/>
    </location>
</feature>
<dbReference type="GO" id="GO:0005509">
    <property type="term" value="F:calcium ion binding"/>
    <property type="evidence" value="ECO:0007669"/>
    <property type="project" value="InterPro"/>
</dbReference>
<dbReference type="GO" id="GO:0016020">
    <property type="term" value="C:membrane"/>
    <property type="evidence" value="ECO:0007669"/>
    <property type="project" value="InterPro"/>
</dbReference>
<accession>X0W871</accession>
<feature type="compositionally biased region" description="Low complexity" evidence="1">
    <location>
        <begin position="47"/>
        <end position="65"/>
    </location>
</feature>
<dbReference type="EMBL" id="BARS01033594">
    <property type="protein sequence ID" value="GAG27144.1"/>
    <property type="molecule type" value="Genomic_DNA"/>
</dbReference>
<evidence type="ECO:0000259" key="2">
    <source>
        <dbReference type="PROSITE" id="PS50853"/>
    </source>
</evidence>
<organism evidence="3">
    <name type="scientific">marine sediment metagenome</name>
    <dbReference type="NCBI Taxonomy" id="412755"/>
    <lineage>
        <taxon>unclassified sequences</taxon>
        <taxon>metagenomes</taxon>
        <taxon>ecological metagenomes</taxon>
    </lineage>
</organism>
<dbReference type="CDD" id="cd00063">
    <property type="entry name" value="FN3"/>
    <property type="match status" value="1"/>
</dbReference>
<proteinExistence type="predicted"/>
<dbReference type="Pfam" id="PF05345">
    <property type="entry name" value="He_PIG"/>
    <property type="match status" value="1"/>
</dbReference>
<gene>
    <name evidence="3" type="ORF">S01H1_52004</name>
</gene>
<dbReference type="AlphaFoldDB" id="X0W871"/>
<name>X0W871_9ZZZZ</name>
<dbReference type="PROSITE" id="PS50853">
    <property type="entry name" value="FN3"/>
    <property type="match status" value="1"/>
</dbReference>
<feature type="region of interest" description="Disordered" evidence="1">
    <location>
        <begin position="34"/>
        <end position="65"/>
    </location>
</feature>
<reference evidence="3" key="1">
    <citation type="journal article" date="2014" name="Front. Microbiol.">
        <title>High frequency of phylogenetically diverse reductive dehalogenase-homologous genes in deep subseafloor sedimentary metagenomes.</title>
        <authorList>
            <person name="Kawai M."/>
            <person name="Futagami T."/>
            <person name="Toyoda A."/>
            <person name="Takaki Y."/>
            <person name="Nishi S."/>
            <person name="Hori S."/>
            <person name="Arai W."/>
            <person name="Tsubouchi T."/>
            <person name="Morono Y."/>
            <person name="Uchiyama I."/>
            <person name="Ito T."/>
            <person name="Fujiyama A."/>
            <person name="Inagaki F."/>
            <person name="Takami H."/>
        </authorList>
    </citation>
    <scope>NUCLEOTIDE SEQUENCE</scope>
    <source>
        <strain evidence="3">Expedition CK06-06</strain>
    </source>
</reference>
<feature type="domain" description="Fibronectin type-III" evidence="2">
    <location>
        <begin position="1"/>
        <end position="51"/>
    </location>
</feature>
<protein>
    <recommendedName>
        <fullName evidence="2">Fibronectin type-III domain-containing protein</fullName>
    </recommendedName>
</protein>
<feature type="non-terminal residue" evidence="3">
    <location>
        <position position="260"/>
    </location>
</feature>
<dbReference type="Gene3D" id="2.60.40.10">
    <property type="entry name" value="Immunoglobulins"/>
    <property type="match status" value="2"/>
</dbReference>
<dbReference type="InterPro" id="IPR003961">
    <property type="entry name" value="FN3_dom"/>
</dbReference>
<dbReference type="SUPFAM" id="SSF49265">
    <property type="entry name" value="Fibronectin type III"/>
    <property type="match status" value="1"/>
</dbReference>
<sequence>ANSNWQTDTNYVATGLAPSTQYTFRVKARDSAAAQNETAWSTEQSATTDPPDLTPPTITSTPATTATQGQLYTYDVEATGYPQPTYSLATFPAGMMINSTTGLIQWTPASTGDFDVDVVAGNGVMPDANQGFTITVSLPATDVEIIGDWATGTTHTEEPGTDRALIFIVHEESSGSTDPYVSSVTYGLQAMTKIIEDSLVPGSYGNYTAAFYLDEAGIAAASTGTFVVTWTDGTVSSDAYTSAFFENVNQTTLIGASASN</sequence>
<dbReference type="InterPro" id="IPR013783">
    <property type="entry name" value="Ig-like_fold"/>
</dbReference>